<dbReference type="InterPro" id="IPR000524">
    <property type="entry name" value="Tscrpt_reg_HTH_GntR"/>
</dbReference>
<dbReference type="EMBL" id="QVRA01000001">
    <property type="protein sequence ID" value="RJG58022.1"/>
    <property type="molecule type" value="Genomic_DNA"/>
</dbReference>
<dbReference type="InterPro" id="IPR011711">
    <property type="entry name" value="GntR_C"/>
</dbReference>
<dbReference type="PROSITE" id="PS50949">
    <property type="entry name" value="HTH_GNTR"/>
    <property type="match status" value="1"/>
</dbReference>
<organism evidence="5 6">
    <name type="scientific">Sphingobium terrigena</name>
    <dbReference type="NCBI Taxonomy" id="2304063"/>
    <lineage>
        <taxon>Bacteria</taxon>
        <taxon>Pseudomonadati</taxon>
        <taxon>Pseudomonadota</taxon>
        <taxon>Alphaproteobacteria</taxon>
        <taxon>Sphingomonadales</taxon>
        <taxon>Sphingomonadaceae</taxon>
        <taxon>Sphingobium</taxon>
    </lineage>
</organism>
<evidence type="ECO:0000313" key="6">
    <source>
        <dbReference type="Proteomes" id="UP000283469"/>
    </source>
</evidence>
<dbReference type="Pfam" id="PF00392">
    <property type="entry name" value="GntR"/>
    <property type="match status" value="1"/>
</dbReference>
<dbReference type="SMART" id="SM00345">
    <property type="entry name" value="HTH_GNTR"/>
    <property type="match status" value="1"/>
</dbReference>
<dbReference type="OrthoDB" id="8638122at2"/>
<dbReference type="GO" id="GO:0003700">
    <property type="term" value="F:DNA-binding transcription factor activity"/>
    <property type="evidence" value="ECO:0007669"/>
    <property type="project" value="InterPro"/>
</dbReference>
<evidence type="ECO:0000256" key="2">
    <source>
        <dbReference type="ARBA" id="ARBA00023125"/>
    </source>
</evidence>
<keyword evidence="2" id="KW-0238">DNA-binding</keyword>
<evidence type="ECO:0000256" key="3">
    <source>
        <dbReference type="ARBA" id="ARBA00023163"/>
    </source>
</evidence>
<protein>
    <submittedName>
        <fullName evidence="5">FCD domain-containing protein</fullName>
    </submittedName>
</protein>
<dbReference type="GO" id="GO:0003677">
    <property type="term" value="F:DNA binding"/>
    <property type="evidence" value="ECO:0007669"/>
    <property type="project" value="UniProtKB-KW"/>
</dbReference>
<dbReference type="SUPFAM" id="SSF48008">
    <property type="entry name" value="GntR ligand-binding domain-like"/>
    <property type="match status" value="1"/>
</dbReference>
<dbReference type="AlphaFoldDB" id="A0A418YYV4"/>
<sequence length="230" mass="26360">MRSQSLVGGTLANDVLHRLREDIISCILKPGEKLRFEAMKDIYGVSFSTLREALSRLSSERLVVSEGQRGFKVAPISSEDLGDLTNARVLIEKECLLRAMERGDDEWKSRILSTFHRLDRLENELEGQRRVTPEWDQLHAEFHEALVGASASPTLAEIRDRLFERSRRYRRISAMVRKTPRAKTDEHRMIMEAVLSNDVDHAMTLIERHVREIAQNIMENGLEVTPVQAA</sequence>
<keyword evidence="6" id="KW-1185">Reference proteome</keyword>
<dbReference type="PANTHER" id="PTHR43537">
    <property type="entry name" value="TRANSCRIPTIONAL REGULATOR, GNTR FAMILY"/>
    <property type="match status" value="1"/>
</dbReference>
<dbReference type="PANTHER" id="PTHR43537:SF20">
    <property type="entry name" value="HTH-TYPE TRANSCRIPTIONAL REPRESSOR GLAR"/>
    <property type="match status" value="1"/>
</dbReference>
<accession>A0A418YYV4</accession>
<keyword evidence="1" id="KW-0805">Transcription regulation</keyword>
<dbReference type="InterPro" id="IPR008920">
    <property type="entry name" value="TF_FadR/GntR_C"/>
</dbReference>
<evidence type="ECO:0000259" key="4">
    <source>
        <dbReference type="PROSITE" id="PS50949"/>
    </source>
</evidence>
<dbReference type="InterPro" id="IPR036388">
    <property type="entry name" value="WH-like_DNA-bd_sf"/>
</dbReference>
<comment type="caution">
    <text evidence="5">The sequence shown here is derived from an EMBL/GenBank/DDBJ whole genome shotgun (WGS) entry which is preliminary data.</text>
</comment>
<reference evidence="5 6" key="1">
    <citation type="submission" date="2018-08" db="EMBL/GenBank/DDBJ databases">
        <title>Sphingobium sp. EO9.</title>
        <authorList>
            <person name="Park Y."/>
            <person name="Kim K.H."/>
            <person name="Jeon C.O."/>
        </authorList>
    </citation>
    <scope>NUCLEOTIDE SEQUENCE [LARGE SCALE GENOMIC DNA]</scope>
    <source>
        <strain evidence="5 6">EO9</strain>
    </source>
</reference>
<dbReference type="InterPro" id="IPR036390">
    <property type="entry name" value="WH_DNA-bd_sf"/>
</dbReference>
<dbReference type="SUPFAM" id="SSF46785">
    <property type="entry name" value="Winged helix' DNA-binding domain"/>
    <property type="match status" value="1"/>
</dbReference>
<dbReference type="Gene3D" id="1.20.120.530">
    <property type="entry name" value="GntR ligand-binding domain-like"/>
    <property type="match status" value="1"/>
</dbReference>
<gene>
    <name evidence="5" type="ORF">D0Z70_01490</name>
</gene>
<dbReference type="RefSeq" id="WP_119743743.1">
    <property type="nucleotide sequence ID" value="NZ_QVRA01000001.1"/>
</dbReference>
<evidence type="ECO:0000256" key="1">
    <source>
        <dbReference type="ARBA" id="ARBA00023015"/>
    </source>
</evidence>
<proteinExistence type="predicted"/>
<dbReference type="Gene3D" id="1.10.10.10">
    <property type="entry name" value="Winged helix-like DNA-binding domain superfamily/Winged helix DNA-binding domain"/>
    <property type="match status" value="1"/>
</dbReference>
<dbReference type="Proteomes" id="UP000283469">
    <property type="component" value="Unassembled WGS sequence"/>
</dbReference>
<dbReference type="SMART" id="SM00895">
    <property type="entry name" value="FCD"/>
    <property type="match status" value="1"/>
</dbReference>
<keyword evidence="3" id="KW-0804">Transcription</keyword>
<name>A0A418YYV4_9SPHN</name>
<feature type="domain" description="HTH gntR-type" evidence="4">
    <location>
        <begin position="9"/>
        <end position="76"/>
    </location>
</feature>
<evidence type="ECO:0000313" key="5">
    <source>
        <dbReference type="EMBL" id="RJG58022.1"/>
    </source>
</evidence>
<dbReference type="Pfam" id="PF07729">
    <property type="entry name" value="FCD"/>
    <property type="match status" value="1"/>
</dbReference>